<dbReference type="EMBL" id="CH473999">
    <property type="protein sequence ID" value="EDL78105.1"/>
    <property type="molecule type" value="Genomic_DNA"/>
</dbReference>
<feature type="transmembrane region" description="Helical" evidence="1">
    <location>
        <begin position="7"/>
        <end position="27"/>
    </location>
</feature>
<evidence type="ECO:0000313" key="2">
    <source>
        <dbReference type="EMBL" id="EDL78105.1"/>
    </source>
</evidence>
<gene>
    <name evidence="2" type="ORF">rCG_36639</name>
</gene>
<organism evidence="2 3">
    <name type="scientific">Rattus norvegicus</name>
    <name type="common">Rat</name>
    <dbReference type="NCBI Taxonomy" id="10116"/>
    <lineage>
        <taxon>Eukaryota</taxon>
        <taxon>Metazoa</taxon>
        <taxon>Chordata</taxon>
        <taxon>Craniata</taxon>
        <taxon>Vertebrata</taxon>
        <taxon>Euteleostomi</taxon>
        <taxon>Mammalia</taxon>
        <taxon>Eutheria</taxon>
        <taxon>Euarchontoglires</taxon>
        <taxon>Glires</taxon>
        <taxon>Rodentia</taxon>
        <taxon>Myomorpha</taxon>
        <taxon>Muroidea</taxon>
        <taxon>Muridae</taxon>
        <taxon>Murinae</taxon>
        <taxon>Rattus</taxon>
    </lineage>
</organism>
<sequence length="72" mass="8142">MTSSNKICFVDPVSIFFSLISLGPPVYPPSNYLHFPSTLMLFVPSLFFNTFLPCHGLLCSSIVMHFQSCEHR</sequence>
<accession>A6JS02</accession>
<feature type="transmembrane region" description="Helical" evidence="1">
    <location>
        <begin position="39"/>
        <end position="66"/>
    </location>
</feature>
<proteinExistence type="predicted"/>
<dbReference type="Proteomes" id="UP000234681">
    <property type="component" value="Chromosome 11"/>
</dbReference>
<evidence type="ECO:0000256" key="1">
    <source>
        <dbReference type="SAM" id="Phobius"/>
    </source>
</evidence>
<dbReference type="AlphaFoldDB" id="A6JS02"/>
<keyword evidence="1" id="KW-1133">Transmembrane helix</keyword>
<reference evidence="2 3" key="1">
    <citation type="submission" date="2005-09" db="EMBL/GenBank/DDBJ databases">
        <authorList>
            <person name="Mural R.J."/>
            <person name="Li P.W."/>
            <person name="Adams M.D."/>
            <person name="Amanatides P.G."/>
            <person name="Baden-Tillson H."/>
            <person name="Barnstead M."/>
            <person name="Chin S.H."/>
            <person name="Dew I."/>
            <person name="Evans C.A."/>
            <person name="Ferriera S."/>
            <person name="Flanigan M."/>
            <person name="Fosler C."/>
            <person name="Glodek A."/>
            <person name="Gu Z."/>
            <person name="Holt R.A."/>
            <person name="Jennings D."/>
            <person name="Kraft C.L."/>
            <person name="Lu F."/>
            <person name="Nguyen T."/>
            <person name="Nusskern D.R."/>
            <person name="Pfannkoch C.M."/>
            <person name="Sitter C."/>
            <person name="Sutton G.G."/>
            <person name="Venter J.C."/>
            <person name="Wang Z."/>
            <person name="Woodage T."/>
            <person name="Zheng X.H."/>
            <person name="Zhong F."/>
        </authorList>
    </citation>
    <scope>NUCLEOTIDE SEQUENCE [LARGE SCALE GENOMIC DNA]</scope>
    <source>
        <strain>BN</strain>
        <strain evidence="3">Sprague-Dawley</strain>
    </source>
</reference>
<keyword evidence="1" id="KW-0812">Transmembrane</keyword>
<evidence type="ECO:0000313" key="3">
    <source>
        <dbReference type="Proteomes" id="UP000234681"/>
    </source>
</evidence>
<keyword evidence="1" id="KW-0472">Membrane</keyword>
<name>A6JS02_RAT</name>
<protein>
    <submittedName>
        <fullName evidence="2">RCG36639</fullName>
    </submittedName>
</protein>